<evidence type="ECO:0000313" key="4">
    <source>
        <dbReference type="Proteomes" id="UP000305131"/>
    </source>
</evidence>
<organism evidence="3 4">
    <name type="scientific">Xanthobacter autotrophicus</name>
    <dbReference type="NCBI Taxonomy" id="280"/>
    <lineage>
        <taxon>Bacteria</taxon>
        <taxon>Pseudomonadati</taxon>
        <taxon>Pseudomonadota</taxon>
        <taxon>Alphaproteobacteria</taxon>
        <taxon>Hyphomicrobiales</taxon>
        <taxon>Xanthobacteraceae</taxon>
        <taxon>Xanthobacter</taxon>
    </lineage>
</organism>
<sequence>MQDPAEMKQEREYHQPDGRTADGAAVKPAVQARQGFLSGRILTVLTVSLVLVVIAFAVTYMGAV</sequence>
<keyword evidence="2" id="KW-0812">Transmembrane</keyword>
<gene>
    <name evidence="3" type="ORF">FBQ73_05005</name>
</gene>
<feature type="compositionally biased region" description="Basic and acidic residues" evidence="1">
    <location>
        <begin position="1"/>
        <end position="20"/>
    </location>
</feature>
<evidence type="ECO:0000256" key="2">
    <source>
        <dbReference type="SAM" id="Phobius"/>
    </source>
</evidence>
<dbReference type="OrthoDB" id="9916256at2"/>
<accession>A0A6C1KIP7</accession>
<dbReference type="EMBL" id="VAUP01000015">
    <property type="protein sequence ID" value="TLX43487.1"/>
    <property type="molecule type" value="Genomic_DNA"/>
</dbReference>
<name>A0A6C1KIP7_XANAU</name>
<comment type="caution">
    <text evidence="3">The sequence shown here is derived from an EMBL/GenBank/DDBJ whole genome shotgun (WGS) entry which is preliminary data.</text>
</comment>
<reference evidence="3 4" key="1">
    <citation type="submission" date="2019-05" db="EMBL/GenBank/DDBJ databases">
        <authorList>
            <person name="Zhou X."/>
        </authorList>
    </citation>
    <scope>NUCLEOTIDE SEQUENCE [LARGE SCALE GENOMIC DNA]</scope>
    <source>
        <strain evidence="3 4">DSM 432</strain>
    </source>
</reference>
<feature type="region of interest" description="Disordered" evidence="1">
    <location>
        <begin position="1"/>
        <end position="24"/>
    </location>
</feature>
<keyword evidence="2" id="KW-1133">Transmembrane helix</keyword>
<keyword evidence="2" id="KW-0472">Membrane</keyword>
<proteinExistence type="predicted"/>
<dbReference type="GeneID" id="95772817"/>
<evidence type="ECO:0000313" key="3">
    <source>
        <dbReference type="EMBL" id="TLX43487.1"/>
    </source>
</evidence>
<dbReference type="Proteomes" id="UP000305131">
    <property type="component" value="Unassembled WGS sequence"/>
</dbReference>
<dbReference type="AlphaFoldDB" id="A0A6C1KIP7"/>
<feature type="transmembrane region" description="Helical" evidence="2">
    <location>
        <begin position="41"/>
        <end position="63"/>
    </location>
</feature>
<protein>
    <submittedName>
        <fullName evidence="3">Uncharacterized protein</fullName>
    </submittedName>
</protein>
<evidence type="ECO:0000256" key="1">
    <source>
        <dbReference type="SAM" id="MobiDB-lite"/>
    </source>
</evidence>
<dbReference type="RefSeq" id="WP_138398409.1">
    <property type="nucleotide sequence ID" value="NZ_JBAFVI010000001.1"/>
</dbReference>